<name>W2VR21_PHYNI</name>
<dbReference type="Proteomes" id="UP000018958">
    <property type="component" value="Unassembled WGS sequence"/>
</dbReference>
<dbReference type="AlphaFoldDB" id="W2VR21"/>
<feature type="region of interest" description="Disordered" evidence="1">
    <location>
        <begin position="1"/>
        <end position="44"/>
    </location>
</feature>
<protein>
    <submittedName>
        <fullName evidence="2">Uncharacterized protein</fullName>
    </submittedName>
</protein>
<organism evidence="2 3">
    <name type="scientific">Phytophthora nicotianae CJ01A1</name>
    <dbReference type="NCBI Taxonomy" id="1317063"/>
    <lineage>
        <taxon>Eukaryota</taxon>
        <taxon>Sar</taxon>
        <taxon>Stramenopiles</taxon>
        <taxon>Oomycota</taxon>
        <taxon>Peronosporomycetes</taxon>
        <taxon>Peronosporales</taxon>
        <taxon>Peronosporaceae</taxon>
        <taxon>Phytophthora</taxon>
    </lineage>
</organism>
<evidence type="ECO:0000256" key="1">
    <source>
        <dbReference type="SAM" id="MobiDB-lite"/>
    </source>
</evidence>
<proteinExistence type="predicted"/>
<dbReference type="OrthoDB" id="115201at2759"/>
<sequence length="287" mass="33538">MKKRHNRKATARSKEGTSRCSSHFHTHTQRRSHRARRLLRPFQRRKQSLRLGDQLLKLCQKGSSTREKKKRVSRTALQLASALSAALEEEKETSPAHVDTNTDSGSDCEMYWRIYGNNYDRSKLTVTANYASTKEKWQVARINDRRGDSLLEYKYQVLWVNPLVKRRRYYQRTWEPCVQLLGDEFRKEIQLMDRWKASQVKTFAKFWPTDEYGENAIGADMEGLCIFNALRRAAELAGRPDIVTKKDIDDFVEHQMSSRGDDLTKGTSCKVVLVFLRRLRDAGRDFI</sequence>
<evidence type="ECO:0000313" key="2">
    <source>
        <dbReference type="EMBL" id="ETO99848.1"/>
    </source>
</evidence>
<feature type="compositionally biased region" description="Basic residues" evidence="1">
    <location>
        <begin position="22"/>
        <end position="44"/>
    </location>
</feature>
<comment type="caution">
    <text evidence="2">The sequence shown here is derived from an EMBL/GenBank/DDBJ whole genome shotgun (WGS) entry which is preliminary data.</text>
</comment>
<feature type="compositionally biased region" description="Basic residues" evidence="1">
    <location>
        <begin position="1"/>
        <end position="11"/>
    </location>
</feature>
<accession>W2VR21</accession>
<evidence type="ECO:0000313" key="3">
    <source>
        <dbReference type="Proteomes" id="UP000018958"/>
    </source>
</evidence>
<gene>
    <name evidence="2" type="ORF">F441_22729</name>
</gene>
<reference evidence="2 3" key="1">
    <citation type="submission" date="2013-11" db="EMBL/GenBank/DDBJ databases">
        <title>The Genome Sequence of Phytophthora parasitica CJ01A1.</title>
        <authorList>
            <consortium name="The Broad Institute Genomics Platform"/>
            <person name="Russ C."/>
            <person name="Tyler B."/>
            <person name="Panabieres F."/>
            <person name="Shan W."/>
            <person name="Tripathy S."/>
            <person name="Grunwald N."/>
            <person name="Machado M."/>
            <person name="Johnson C.S."/>
            <person name="Walker B."/>
            <person name="Young S.K."/>
            <person name="Zeng Q."/>
            <person name="Gargeya S."/>
            <person name="Fitzgerald M."/>
            <person name="Haas B."/>
            <person name="Abouelleil A."/>
            <person name="Allen A.W."/>
            <person name="Alvarado L."/>
            <person name="Arachchi H.M."/>
            <person name="Berlin A.M."/>
            <person name="Chapman S.B."/>
            <person name="Gainer-Dewar J."/>
            <person name="Goldberg J."/>
            <person name="Griggs A."/>
            <person name="Gujja S."/>
            <person name="Hansen M."/>
            <person name="Howarth C."/>
            <person name="Imamovic A."/>
            <person name="Ireland A."/>
            <person name="Larimer J."/>
            <person name="McCowan C."/>
            <person name="Murphy C."/>
            <person name="Pearson M."/>
            <person name="Poon T.W."/>
            <person name="Priest M."/>
            <person name="Roberts A."/>
            <person name="Saif S."/>
            <person name="Shea T."/>
            <person name="Sisk P."/>
            <person name="Sykes S."/>
            <person name="Wortman J."/>
            <person name="Nusbaum C."/>
            <person name="Birren B."/>
        </authorList>
    </citation>
    <scope>NUCLEOTIDE SEQUENCE [LARGE SCALE GENOMIC DNA]</scope>
    <source>
        <strain evidence="2 3">CJ01A1</strain>
    </source>
</reference>
<dbReference type="EMBL" id="ANIX01005000">
    <property type="protein sequence ID" value="ETO99848.1"/>
    <property type="molecule type" value="Genomic_DNA"/>
</dbReference>